<dbReference type="GO" id="GO:0003998">
    <property type="term" value="F:acylphosphatase activity"/>
    <property type="evidence" value="ECO:0007669"/>
    <property type="project" value="UniProtKB-EC"/>
</dbReference>
<dbReference type="PANTHER" id="PTHR47268:SF4">
    <property type="entry name" value="ACYLPHOSPHATASE"/>
    <property type="match status" value="1"/>
</dbReference>
<proteinExistence type="inferred from homology"/>
<dbReference type="Gene3D" id="3.30.70.100">
    <property type="match status" value="1"/>
</dbReference>
<feature type="domain" description="Acylphosphatase-like" evidence="8">
    <location>
        <begin position="3"/>
        <end position="90"/>
    </location>
</feature>
<comment type="caution">
    <text evidence="9">The sequence shown here is derived from an EMBL/GenBank/DDBJ whole genome shotgun (WGS) entry which is preliminary data.</text>
</comment>
<evidence type="ECO:0000313" key="9">
    <source>
        <dbReference type="EMBL" id="MFE4105304.1"/>
    </source>
</evidence>
<comment type="catalytic activity">
    <reaction evidence="4 5 6">
        <text>an acyl phosphate + H2O = a carboxylate + phosphate + H(+)</text>
        <dbReference type="Rhea" id="RHEA:14965"/>
        <dbReference type="ChEBI" id="CHEBI:15377"/>
        <dbReference type="ChEBI" id="CHEBI:15378"/>
        <dbReference type="ChEBI" id="CHEBI:29067"/>
        <dbReference type="ChEBI" id="CHEBI:43474"/>
        <dbReference type="ChEBI" id="CHEBI:59918"/>
        <dbReference type="EC" id="3.6.1.7"/>
    </reaction>
</comment>
<keyword evidence="5 6" id="KW-0378">Hydrolase</keyword>
<organism evidence="9 10">
    <name type="scientific">Almyronema epifaneia S1</name>
    <dbReference type="NCBI Taxonomy" id="2991925"/>
    <lineage>
        <taxon>Bacteria</taxon>
        <taxon>Bacillati</taxon>
        <taxon>Cyanobacteriota</taxon>
        <taxon>Cyanophyceae</taxon>
        <taxon>Nodosilineales</taxon>
        <taxon>Nodosilineaceae</taxon>
        <taxon>Almyronema</taxon>
        <taxon>Almyronema epifaneia</taxon>
    </lineage>
</organism>
<evidence type="ECO:0000256" key="1">
    <source>
        <dbReference type="ARBA" id="ARBA00005614"/>
    </source>
</evidence>
<dbReference type="Pfam" id="PF00708">
    <property type="entry name" value="Acylphosphatase"/>
    <property type="match status" value="1"/>
</dbReference>
<comment type="similarity">
    <text evidence="1 7">Belongs to the acylphosphatase family.</text>
</comment>
<dbReference type="EMBL" id="JBHZOL010000021">
    <property type="protein sequence ID" value="MFE4105304.1"/>
    <property type="molecule type" value="Genomic_DNA"/>
</dbReference>
<keyword evidence="10" id="KW-1185">Reference proteome</keyword>
<evidence type="ECO:0000259" key="8">
    <source>
        <dbReference type="PROSITE" id="PS51160"/>
    </source>
</evidence>
<sequence>MQRMELIVHGVVQGVGFRYHTRQRALQLGLTGYVKNLPAGTVEIVAEGEASALQALLSWAKQGPPAADVTHVEATKQTATQKFDSFAIAY</sequence>
<dbReference type="EC" id="3.6.1.7" evidence="2 5"/>
<gene>
    <name evidence="9" type="primary">yccX</name>
    <name evidence="9" type="ORF">ACFVKH_03375</name>
</gene>
<dbReference type="PROSITE" id="PS00150">
    <property type="entry name" value="ACYLPHOSPHATASE_1"/>
    <property type="match status" value="1"/>
</dbReference>
<evidence type="ECO:0000313" key="10">
    <source>
        <dbReference type="Proteomes" id="UP001600165"/>
    </source>
</evidence>
<evidence type="ECO:0000256" key="5">
    <source>
        <dbReference type="PROSITE-ProRule" id="PRU00520"/>
    </source>
</evidence>
<evidence type="ECO:0000256" key="4">
    <source>
        <dbReference type="ARBA" id="ARBA00047645"/>
    </source>
</evidence>
<dbReference type="PROSITE" id="PS51160">
    <property type="entry name" value="ACYLPHOSPHATASE_3"/>
    <property type="match status" value="1"/>
</dbReference>
<name>A0ABW6IAZ1_9CYAN</name>
<feature type="active site" evidence="5">
    <location>
        <position position="18"/>
    </location>
</feature>
<dbReference type="SUPFAM" id="SSF54975">
    <property type="entry name" value="Acylphosphatase/BLUF domain-like"/>
    <property type="match status" value="1"/>
</dbReference>
<dbReference type="PANTHER" id="PTHR47268">
    <property type="entry name" value="ACYLPHOSPHATASE"/>
    <property type="match status" value="1"/>
</dbReference>
<dbReference type="InterPro" id="IPR036046">
    <property type="entry name" value="Acylphosphatase-like_dom_sf"/>
</dbReference>
<evidence type="ECO:0000256" key="3">
    <source>
        <dbReference type="ARBA" id="ARBA00015991"/>
    </source>
</evidence>
<reference evidence="9 10" key="1">
    <citation type="submission" date="2024-10" db="EMBL/GenBank/DDBJ databases">
        <authorList>
            <person name="Ratan Roy A."/>
            <person name="Morales Sandoval P.H."/>
            <person name="De Los Santos Villalobos S."/>
            <person name="Chakraborty S."/>
            <person name="Mukherjee J."/>
        </authorList>
    </citation>
    <scope>NUCLEOTIDE SEQUENCE [LARGE SCALE GENOMIC DNA]</scope>
    <source>
        <strain evidence="9 10">S1</strain>
    </source>
</reference>
<dbReference type="InterPro" id="IPR017968">
    <property type="entry name" value="Acylphosphatase_CS"/>
</dbReference>
<dbReference type="InterPro" id="IPR020456">
    <property type="entry name" value="Acylphosphatase"/>
</dbReference>
<dbReference type="PROSITE" id="PS00151">
    <property type="entry name" value="ACYLPHOSPHATASE_2"/>
    <property type="match status" value="1"/>
</dbReference>
<evidence type="ECO:0000256" key="6">
    <source>
        <dbReference type="RuleBase" id="RU000553"/>
    </source>
</evidence>
<dbReference type="RefSeq" id="WP_377961611.1">
    <property type="nucleotide sequence ID" value="NZ_JBHZOL010000021.1"/>
</dbReference>
<dbReference type="InterPro" id="IPR001792">
    <property type="entry name" value="Acylphosphatase-like_dom"/>
</dbReference>
<evidence type="ECO:0000256" key="7">
    <source>
        <dbReference type="RuleBase" id="RU004168"/>
    </source>
</evidence>
<feature type="active site" evidence="5">
    <location>
        <position position="36"/>
    </location>
</feature>
<dbReference type="Proteomes" id="UP001600165">
    <property type="component" value="Unassembled WGS sequence"/>
</dbReference>
<protein>
    <recommendedName>
        <fullName evidence="3 5">Acylphosphatase</fullName>
        <ecNumber evidence="2 5">3.6.1.7</ecNumber>
    </recommendedName>
</protein>
<accession>A0ABW6IAZ1</accession>
<evidence type="ECO:0000256" key="2">
    <source>
        <dbReference type="ARBA" id="ARBA00012150"/>
    </source>
</evidence>
<dbReference type="NCBIfam" id="NF011000">
    <property type="entry name" value="PRK14426.1"/>
    <property type="match status" value="1"/>
</dbReference>